<organism evidence="3 4">
    <name type="scientific">Rhynchosporium agropyri</name>
    <dbReference type="NCBI Taxonomy" id="914238"/>
    <lineage>
        <taxon>Eukaryota</taxon>
        <taxon>Fungi</taxon>
        <taxon>Dikarya</taxon>
        <taxon>Ascomycota</taxon>
        <taxon>Pezizomycotina</taxon>
        <taxon>Leotiomycetes</taxon>
        <taxon>Helotiales</taxon>
        <taxon>Ploettnerulaceae</taxon>
        <taxon>Rhynchosporium</taxon>
    </lineage>
</organism>
<dbReference type="SUPFAM" id="SSF53474">
    <property type="entry name" value="alpha/beta-Hydrolases"/>
    <property type="match status" value="1"/>
</dbReference>
<dbReference type="Gene3D" id="3.40.50.1820">
    <property type="entry name" value="alpha/beta hydrolase"/>
    <property type="match status" value="1"/>
</dbReference>
<proteinExistence type="predicted"/>
<dbReference type="InterPro" id="IPR050300">
    <property type="entry name" value="GDXG_lipolytic_enzyme"/>
</dbReference>
<dbReference type="PANTHER" id="PTHR48081:SF31">
    <property type="entry name" value="STERYL ACETYL HYDROLASE MUG81-RELATED"/>
    <property type="match status" value="1"/>
</dbReference>
<evidence type="ECO:0000313" key="3">
    <source>
        <dbReference type="EMBL" id="CZS90838.1"/>
    </source>
</evidence>
<keyword evidence="4" id="KW-1185">Reference proteome</keyword>
<evidence type="ECO:0000259" key="2">
    <source>
        <dbReference type="Pfam" id="PF07859"/>
    </source>
</evidence>
<sequence>MAAIKKADPMSGSRGSSYHSQQATIADLSVLEKLDLLPAAISTLTSTVLSLFTGLWKAKDRRPRTYFRFVALTGLRTFVARTTTRQQHYISPPTDDAYEHVCKRRGQTPKSEILHDGSRAHWVGDSNAEKIVLNFHGGGYVLPASDHMFEFMFQVVDVLNKKGKNVACLFMAYDLAPGAQYPRQLQQASSLINHLIHTLHLSPSNIIITGDSAGANLALSLLSHISHPHPDPSIPRVSIPSPFLGLVLISPWVSFDTSLPSFQENEFKDCVSTPGGKLWSSAFLNCPWPHEGAKDNYNEAAQAPAEWWSGLQVKDICVLCGSDEVLRDGIAEFEKKLRKGVGSDVGVDVHVLKEEYHDQPNIDLQLGYKEKDEGETAKMVKSWIASKL</sequence>
<dbReference type="Pfam" id="PF07859">
    <property type="entry name" value="Abhydrolase_3"/>
    <property type="match status" value="1"/>
</dbReference>
<accession>A0A1E1JYB3</accession>
<evidence type="ECO:0000256" key="1">
    <source>
        <dbReference type="ARBA" id="ARBA00022801"/>
    </source>
</evidence>
<dbReference type="GO" id="GO:0016787">
    <property type="term" value="F:hydrolase activity"/>
    <property type="evidence" value="ECO:0007669"/>
    <property type="project" value="UniProtKB-KW"/>
</dbReference>
<name>A0A1E1JYB3_9HELO</name>
<reference evidence="4" key="1">
    <citation type="submission" date="2016-03" db="EMBL/GenBank/DDBJ databases">
        <authorList>
            <person name="Guldener U."/>
        </authorList>
    </citation>
    <scope>NUCLEOTIDE SEQUENCE [LARGE SCALE GENOMIC DNA]</scope>
    <source>
        <strain evidence="4">04CH-RAC-A.6.1</strain>
    </source>
</reference>
<feature type="domain" description="Alpha/beta hydrolase fold-3" evidence="2">
    <location>
        <begin position="132"/>
        <end position="358"/>
    </location>
</feature>
<gene>
    <name evidence="3" type="ORF">RAG0_01734</name>
</gene>
<dbReference type="PANTHER" id="PTHR48081">
    <property type="entry name" value="AB HYDROLASE SUPERFAMILY PROTEIN C4A8.06C"/>
    <property type="match status" value="1"/>
</dbReference>
<dbReference type="InterPro" id="IPR029058">
    <property type="entry name" value="AB_hydrolase_fold"/>
</dbReference>
<dbReference type="InterPro" id="IPR013094">
    <property type="entry name" value="AB_hydrolase_3"/>
</dbReference>
<dbReference type="Proteomes" id="UP000178912">
    <property type="component" value="Unassembled WGS sequence"/>
</dbReference>
<evidence type="ECO:0000313" key="4">
    <source>
        <dbReference type="Proteomes" id="UP000178912"/>
    </source>
</evidence>
<dbReference type="EMBL" id="FJUX01000006">
    <property type="protein sequence ID" value="CZS90838.1"/>
    <property type="molecule type" value="Genomic_DNA"/>
</dbReference>
<dbReference type="AlphaFoldDB" id="A0A1E1JYB3"/>
<keyword evidence="1" id="KW-0378">Hydrolase</keyword>
<dbReference type="OrthoDB" id="2152029at2759"/>
<protein>
    <submittedName>
        <fullName evidence="3">Related to triacylglycerol lipase 2</fullName>
    </submittedName>
</protein>